<dbReference type="GO" id="GO:0030288">
    <property type="term" value="C:outer membrane-bounded periplasmic space"/>
    <property type="evidence" value="ECO:0007669"/>
    <property type="project" value="TreeGrafter"/>
</dbReference>
<evidence type="ECO:0000256" key="2">
    <source>
        <dbReference type="ARBA" id="ARBA00022670"/>
    </source>
</evidence>
<dbReference type="GO" id="GO:0004175">
    <property type="term" value="F:endopeptidase activity"/>
    <property type="evidence" value="ECO:0007669"/>
    <property type="project" value="TreeGrafter"/>
</dbReference>
<feature type="domain" description="Tail specific protease" evidence="9">
    <location>
        <begin position="345"/>
        <end position="565"/>
    </location>
</feature>
<dbReference type="Gene3D" id="3.90.226.10">
    <property type="entry name" value="2-enoyl-CoA Hydratase, Chain A, domain 1"/>
    <property type="match status" value="1"/>
</dbReference>
<dbReference type="AlphaFoldDB" id="A0A0F6TQU5"/>
<evidence type="ECO:0000313" key="11">
    <source>
        <dbReference type="Proteomes" id="UP000034071"/>
    </source>
</evidence>
<dbReference type="GO" id="GO:0006508">
    <property type="term" value="P:proteolysis"/>
    <property type="evidence" value="ECO:0007669"/>
    <property type="project" value="UniProtKB-KW"/>
</dbReference>
<feature type="chain" id="PRO_5002510416" evidence="7">
    <location>
        <begin position="22"/>
        <end position="729"/>
    </location>
</feature>
<dbReference type="InterPro" id="IPR036034">
    <property type="entry name" value="PDZ_sf"/>
</dbReference>
<dbReference type="EMBL" id="CP010975">
    <property type="protein sequence ID" value="AKE52027.1"/>
    <property type="molecule type" value="Genomic_DNA"/>
</dbReference>
<dbReference type="RefSeq" id="WP_046561147.1">
    <property type="nucleotide sequence ID" value="NZ_CP010975.1"/>
</dbReference>
<evidence type="ECO:0000256" key="7">
    <source>
        <dbReference type="SAM" id="SignalP"/>
    </source>
</evidence>
<dbReference type="SUPFAM" id="SSF50156">
    <property type="entry name" value="PDZ domain-like"/>
    <property type="match status" value="1"/>
</dbReference>
<dbReference type="KEGG" id="kge:TQ33_1066"/>
<evidence type="ECO:0000256" key="4">
    <source>
        <dbReference type="ARBA" id="ARBA00022825"/>
    </source>
</evidence>
<protein>
    <submittedName>
        <fullName evidence="10">Carboxyl-terminal protease</fullName>
    </submittedName>
</protein>
<dbReference type="FunFam" id="3.90.226.10:FF:000090">
    <property type="entry name" value="Tail-specific protease"/>
    <property type="match status" value="1"/>
</dbReference>
<dbReference type="SMART" id="SM00228">
    <property type="entry name" value="PDZ"/>
    <property type="match status" value="1"/>
</dbReference>
<dbReference type="OrthoDB" id="9812068at2"/>
<dbReference type="HOGENOM" id="CLU_016199_1_0_6"/>
<comment type="similarity">
    <text evidence="1 5">Belongs to the peptidase S41A family.</text>
</comment>
<evidence type="ECO:0000256" key="5">
    <source>
        <dbReference type="RuleBase" id="RU004404"/>
    </source>
</evidence>
<organism evidence="10 11">
    <name type="scientific">Kangiella geojedonensis</name>
    <dbReference type="NCBI Taxonomy" id="914150"/>
    <lineage>
        <taxon>Bacteria</taxon>
        <taxon>Pseudomonadati</taxon>
        <taxon>Pseudomonadota</taxon>
        <taxon>Gammaproteobacteria</taxon>
        <taxon>Kangiellales</taxon>
        <taxon>Kangiellaceae</taxon>
        <taxon>Kangiella</taxon>
    </lineage>
</organism>
<feature type="signal peptide" evidence="7">
    <location>
        <begin position="1"/>
        <end position="21"/>
    </location>
</feature>
<dbReference type="Pfam" id="PF11818">
    <property type="entry name" value="DUF3340"/>
    <property type="match status" value="1"/>
</dbReference>
<dbReference type="Gene3D" id="2.30.42.10">
    <property type="match status" value="1"/>
</dbReference>
<reference evidence="10 11" key="1">
    <citation type="submission" date="2015-02" db="EMBL/GenBank/DDBJ databases">
        <title>Complete genome sequence of Kangiella geojedonensis strain YCS-5T.</title>
        <authorList>
            <person name="Kim K.M."/>
        </authorList>
    </citation>
    <scope>NUCLEOTIDE SEQUENCE [LARGE SCALE GENOMIC DNA]</scope>
    <source>
        <strain evidence="10 11">YCS-5</strain>
    </source>
</reference>
<dbReference type="InterPro" id="IPR029045">
    <property type="entry name" value="ClpP/crotonase-like_dom_sf"/>
</dbReference>
<dbReference type="Proteomes" id="UP000034071">
    <property type="component" value="Chromosome"/>
</dbReference>
<evidence type="ECO:0000313" key="10">
    <source>
        <dbReference type="EMBL" id="AKE52027.1"/>
    </source>
</evidence>
<feature type="domain" description="PDZ" evidence="8">
    <location>
        <begin position="262"/>
        <end position="340"/>
    </location>
</feature>
<dbReference type="SMART" id="SM00245">
    <property type="entry name" value="TSPc"/>
    <property type="match status" value="1"/>
</dbReference>
<keyword evidence="3 5" id="KW-0378">Hydrolase</keyword>
<sequence>MIDKKWLLAVFTLSISFGAVADAGADKSPKKFDKALHEEVYSLPAPASLDMEPETKFRETGRLIAFILNQSHYSHPKFNDELSKETFKQLIKTFDPNRSYFYESDIEQLKVYEDKLDDALRTGKIEVAYSFFEIFEQRYRERYQYALKLLQKPLDFEKDENYVYDRTEADWATSEAELNDIWRKRVKNDALNLKLAEQTDEEIKEKLNSRYRSAIRRLSQSNSEDVFGYFMNAVSSAIDPHTSYYTPRRFENFAINMSLKLQGIGAVLTQEDQFTKIVSVVNKGPAQKSGQIHKNDKVIGVAQGDKGEMVDVIGWRNDDVVDLIRGEAGTVVRLQIIPYTEAGDGMPKVVRIVREEIKLEDQAAKSNTIEVEQNGKNVNLGIIELPSFYSEAAAREGEEGKETTSTTQDVARLIKKLKKESEIDGLIIDLRNNGGGSLTEVVNLVGLFIDKGPVVQGQSSGGQLRVLEDEDGVTLYDGPLAVMVNGSSASASEIFAGAIQDYGRGLVIGDNTFGKGTVQSIADLNRYLRNPELNVGALKLTIEKYYRVTGESTQNKGVQPDIKFPTIFDPEKYGESSYDNALEWDTIDSASFERAGELSEFMPYLQYRHEKRKESNEEFAFFVDDIERAKVERDNKVVSLNYEKRLAKQKKNDTLRLQRENIKRKMQGLEPLAELEDEQENEEDTSSEEESTDEPDVLLKEAANILADLIAIKAKPELIAAFEKANKDI</sequence>
<evidence type="ECO:0000256" key="6">
    <source>
        <dbReference type="SAM" id="MobiDB-lite"/>
    </source>
</evidence>
<name>A0A0F6TQU5_9GAMM</name>
<feature type="compositionally biased region" description="Acidic residues" evidence="6">
    <location>
        <begin position="673"/>
        <end position="696"/>
    </location>
</feature>
<keyword evidence="4 5" id="KW-0720">Serine protease</keyword>
<keyword evidence="11" id="KW-1185">Reference proteome</keyword>
<dbReference type="InterPro" id="IPR001478">
    <property type="entry name" value="PDZ"/>
</dbReference>
<keyword evidence="7" id="KW-0732">Signal</keyword>
<evidence type="ECO:0000259" key="9">
    <source>
        <dbReference type="SMART" id="SM00245"/>
    </source>
</evidence>
<dbReference type="GO" id="GO:0008236">
    <property type="term" value="F:serine-type peptidase activity"/>
    <property type="evidence" value="ECO:0007669"/>
    <property type="project" value="UniProtKB-KW"/>
</dbReference>
<dbReference type="CDD" id="cd07560">
    <property type="entry name" value="Peptidase_S41_CPP"/>
    <property type="match status" value="1"/>
</dbReference>
<dbReference type="GO" id="GO:0007165">
    <property type="term" value="P:signal transduction"/>
    <property type="evidence" value="ECO:0007669"/>
    <property type="project" value="TreeGrafter"/>
</dbReference>
<keyword evidence="2 5" id="KW-0645">Protease</keyword>
<evidence type="ECO:0000256" key="1">
    <source>
        <dbReference type="ARBA" id="ARBA00009179"/>
    </source>
</evidence>
<accession>A0A0F6TQU5</accession>
<dbReference type="Pfam" id="PF00595">
    <property type="entry name" value="PDZ"/>
    <property type="match status" value="1"/>
</dbReference>
<feature type="region of interest" description="Disordered" evidence="6">
    <location>
        <begin position="667"/>
        <end position="698"/>
    </location>
</feature>
<dbReference type="STRING" id="914150.TQ33_1066"/>
<dbReference type="PANTHER" id="PTHR32060:SF22">
    <property type="entry name" value="CARBOXYL-TERMINAL-PROCESSING PEPTIDASE 3, CHLOROPLASTIC"/>
    <property type="match status" value="1"/>
</dbReference>
<dbReference type="PANTHER" id="PTHR32060">
    <property type="entry name" value="TAIL-SPECIFIC PROTEASE"/>
    <property type="match status" value="1"/>
</dbReference>
<dbReference type="NCBIfam" id="TIGR00225">
    <property type="entry name" value="prc"/>
    <property type="match status" value="1"/>
</dbReference>
<dbReference type="InterPro" id="IPR040573">
    <property type="entry name" value="TSP_N"/>
</dbReference>
<evidence type="ECO:0000259" key="8">
    <source>
        <dbReference type="SMART" id="SM00228"/>
    </source>
</evidence>
<dbReference type="CDD" id="cd06782">
    <property type="entry name" value="cpPDZ_CPP-like"/>
    <property type="match status" value="1"/>
</dbReference>
<proteinExistence type="inferred from homology"/>
<dbReference type="SUPFAM" id="SSF52096">
    <property type="entry name" value="ClpP/crotonase"/>
    <property type="match status" value="1"/>
</dbReference>
<dbReference type="InterPro" id="IPR005151">
    <property type="entry name" value="Tail-specific_protease"/>
</dbReference>
<dbReference type="Pfam" id="PF03572">
    <property type="entry name" value="Peptidase_S41"/>
    <property type="match status" value="1"/>
</dbReference>
<gene>
    <name evidence="10" type="ORF">TQ33_1066</name>
</gene>
<evidence type="ECO:0000256" key="3">
    <source>
        <dbReference type="ARBA" id="ARBA00022801"/>
    </source>
</evidence>
<dbReference type="PATRIC" id="fig|914150.5.peg.1082"/>
<dbReference type="Pfam" id="PF17804">
    <property type="entry name" value="TSP_NTD"/>
    <property type="match status" value="1"/>
</dbReference>
<dbReference type="InterPro" id="IPR020992">
    <property type="entry name" value="Tail_Prtase_C"/>
</dbReference>
<dbReference type="InterPro" id="IPR004447">
    <property type="entry name" value="Peptidase_S41A"/>
</dbReference>